<evidence type="ECO:0000313" key="3">
    <source>
        <dbReference type="Proteomes" id="UP001165060"/>
    </source>
</evidence>
<dbReference type="PANTHER" id="PTHR41747:SF1">
    <property type="entry name" value="CHROMOSOME UNDETERMINED SCAFFOLD_128, WHOLE GENOME SHOTGUN SEQUENCE"/>
    <property type="match status" value="1"/>
</dbReference>
<gene>
    <name evidence="2" type="ORF">TeGR_g8216</name>
</gene>
<name>A0ABQ6M4V1_9STRA</name>
<evidence type="ECO:0000313" key="2">
    <source>
        <dbReference type="EMBL" id="GMI19425.1"/>
    </source>
</evidence>
<dbReference type="PANTHER" id="PTHR41747">
    <property type="entry name" value="CHROMOSOME UNDETERMINED SCAFFOLD_128, WHOLE GENOME SHOTGUN SEQUENCE"/>
    <property type="match status" value="1"/>
</dbReference>
<feature type="compositionally biased region" description="Basic and acidic residues" evidence="1">
    <location>
        <begin position="315"/>
        <end position="332"/>
    </location>
</feature>
<feature type="region of interest" description="Disordered" evidence="1">
    <location>
        <begin position="76"/>
        <end position="187"/>
    </location>
</feature>
<feature type="compositionally biased region" description="Basic and acidic residues" evidence="1">
    <location>
        <begin position="76"/>
        <end position="104"/>
    </location>
</feature>
<accession>A0ABQ6M4V1</accession>
<evidence type="ECO:0000256" key="1">
    <source>
        <dbReference type="SAM" id="MobiDB-lite"/>
    </source>
</evidence>
<organism evidence="2 3">
    <name type="scientific">Tetraparma gracilis</name>
    <dbReference type="NCBI Taxonomy" id="2962635"/>
    <lineage>
        <taxon>Eukaryota</taxon>
        <taxon>Sar</taxon>
        <taxon>Stramenopiles</taxon>
        <taxon>Ochrophyta</taxon>
        <taxon>Bolidophyceae</taxon>
        <taxon>Parmales</taxon>
        <taxon>Triparmaceae</taxon>
        <taxon>Tetraparma</taxon>
    </lineage>
</organism>
<keyword evidence="3" id="KW-1185">Reference proteome</keyword>
<feature type="compositionally biased region" description="Acidic residues" evidence="1">
    <location>
        <begin position="252"/>
        <end position="269"/>
    </location>
</feature>
<feature type="compositionally biased region" description="Acidic residues" evidence="1">
    <location>
        <begin position="177"/>
        <end position="187"/>
    </location>
</feature>
<feature type="compositionally biased region" description="Acidic residues" evidence="1">
    <location>
        <begin position="121"/>
        <end position="135"/>
    </location>
</feature>
<proteinExistence type="predicted"/>
<comment type="caution">
    <text evidence="2">The sequence shown here is derived from an EMBL/GenBank/DDBJ whole genome shotgun (WGS) entry which is preliminary data.</text>
</comment>
<protein>
    <submittedName>
        <fullName evidence="2">Uncharacterized protein</fullName>
    </submittedName>
</protein>
<dbReference type="Proteomes" id="UP001165060">
    <property type="component" value="Unassembled WGS sequence"/>
</dbReference>
<sequence>GVMLCNRPFAGASNAAQSQAKAGGGSGGSFKCGTVETRWGENVSMSEHQRLAHQKLSKKEGVLSKHRKWLKQLQQTKEELQDEYLKGEEEKKEKREKFMAREAQMRAVVRGTLGPSRHDYAEEEGGEEAGEEEGGEEKKESDSAVPPLNLTGKAEPKTGKKKKGAKKPAWAKTEEKAEVDEDEDLLDEEGDLMDFVDDLNFDKYEEDLELKVLMDKVKERVMELEGETEYDEAKLQRLIDAEIARMERMEAGGEDMGEDMGGEGEEETGEEKMVRQVLASAREDEGMKEVHSTKSLEALVKQRAAKMETTLPQIDEAKEGPVDTEKTLEKPKIVTHTADGGSIKAGKNQVSKLPYLNRNPSV</sequence>
<feature type="region of interest" description="Disordered" evidence="1">
    <location>
        <begin position="251"/>
        <end position="273"/>
    </location>
</feature>
<dbReference type="EMBL" id="BRYB01001164">
    <property type="protein sequence ID" value="GMI19425.1"/>
    <property type="molecule type" value="Genomic_DNA"/>
</dbReference>
<feature type="non-terminal residue" evidence="2">
    <location>
        <position position="1"/>
    </location>
</feature>
<feature type="region of interest" description="Disordered" evidence="1">
    <location>
        <begin position="310"/>
        <end position="346"/>
    </location>
</feature>
<reference evidence="2 3" key="1">
    <citation type="journal article" date="2023" name="Commun. Biol.">
        <title>Genome analysis of Parmales, the sister group of diatoms, reveals the evolutionary specialization of diatoms from phago-mixotrophs to photoautotrophs.</title>
        <authorList>
            <person name="Ban H."/>
            <person name="Sato S."/>
            <person name="Yoshikawa S."/>
            <person name="Yamada K."/>
            <person name="Nakamura Y."/>
            <person name="Ichinomiya M."/>
            <person name="Sato N."/>
            <person name="Blanc-Mathieu R."/>
            <person name="Endo H."/>
            <person name="Kuwata A."/>
            <person name="Ogata H."/>
        </authorList>
    </citation>
    <scope>NUCLEOTIDE SEQUENCE [LARGE SCALE GENOMIC DNA]</scope>
</reference>